<name>A0ABY8VME7_9CORY</name>
<keyword evidence="1" id="KW-0678">Repressor</keyword>
<accession>A0ABY8VME7</accession>
<keyword evidence="8" id="KW-1185">Reference proteome</keyword>
<sequence>MRSSAPDILVAVWQVIATRGIDAVSFRSVAAAADVSVGRVQHHFPTRTGLIRAAARHMIDSASEAFPETDARTLLTHPFSGAEGRRSGTAVYYAFVAASATDPEIRRTLRDARAGVSEALAREVGKSAATRLLALAEGLTLHIHLGMLTSAAAQTLMGEALDACRRE</sequence>
<evidence type="ECO:0000256" key="3">
    <source>
        <dbReference type="ARBA" id="ARBA00023125"/>
    </source>
</evidence>
<feature type="domain" description="HTH tetR-type" evidence="6">
    <location>
        <begin position="2"/>
        <end position="62"/>
    </location>
</feature>
<evidence type="ECO:0000256" key="5">
    <source>
        <dbReference type="PROSITE-ProRule" id="PRU00335"/>
    </source>
</evidence>
<dbReference type="Pfam" id="PF13977">
    <property type="entry name" value="TetR_C_6"/>
    <property type="match status" value="1"/>
</dbReference>
<evidence type="ECO:0000256" key="4">
    <source>
        <dbReference type="ARBA" id="ARBA00023163"/>
    </source>
</evidence>
<dbReference type="PROSITE" id="PS50977">
    <property type="entry name" value="HTH_TETR_2"/>
    <property type="match status" value="1"/>
</dbReference>
<dbReference type="EMBL" id="CP126970">
    <property type="protein sequence ID" value="WIM70769.1"/>
    <property type="molecule type" value="Genomic_DNA"/>
</dbReference>
<dbReference type="RefSeq" id="WP_284875349.1">
    <property type="nucleotide sequence ID" value="NZ_CP126970.1"/>
</dbReference>
<reference evidence="7 8" key="1">
    <citation type="submission" date="2023-05" db="EMBL/GenBank/DDBJ databases">
        <title>Corynebacterium suedekumii sp. nov. and Corynebacterium breve sp. nov. isolated from raw cow's milk.</title>
        <authorList>
            <person name="Baer M.K."/>
            <person name="Mehl L."/>
            <person name="Hellmuth R."/>
            <person name="Marke G."/>
            <person name="Lipski A."/>
        </authorList>
    </citation>
    <scope>NUCLEOTIDE SEQUENCE [LARGE SCALE GENOMIC DNA]</scope>
    <source>
        <strain evidence="7 8">LM112</strain>
    </source>
</reference>
<evidence type="ECO:0000313" key="8">
    <source>
        <dbReference type="Proteomes" id="UP001238805"/>
    </source>
</evidence>
<feature type="DNA-binding region" description="H-T-H motif" evidence="5">
    <location>
        <begin position="25"/>
        <end position="44"/>
    </location>
</feature>
<evidence type="ECO:0000256" key="1">
    <source>
        <dbReference type="ARBA" id="ARBA00022491"/>
    </source>
</evidence>
<organism evidence="7 8">
    <name type="scientific">Corynebacterium suedekumii</name>
    <dbReference type="NCBI Taxonomy" id="3049801"/>
    <lineage>
        <taxon>Bacteria</taxon>
        <taxon>Bacillati</taxon>
        <taxon>Actinomycetota</taxon>
        <taxon>Actinomycetes</taxon>
        <taxon>Mycobacteriales</taxon>
        <taxon>Corynebacteriaceae</taxon>
        <taxon>Corynebacterium</taxon>
    </lineage>
</organism>
<dbReference type="Proteomes" id="UP001238805">
    <property type="component" value="Chromosome"/>
</dbReference>
<dbReference type="SUPFAM" id="SSF48498">
    <property type="entry name" value="Tetracyclin repressor-like, C-terminal domain"/>
    <property type="match status" value="1"/>
</dbReference>
<dbReference type="Pfam" id="PF00440">
    <property type="entry name" value="TetR_N"/>
    <property type="match status" value="1"/>
</dbReference>
<protein>
    <submittedName>
        <fullName evidence="7">TetR family transcriptional regulator</fullName>
    </submittedName>
</protein>
<dbReference type="InterPro" id="IPR001647">
    <property type="entry name" value="HTH_TetR"/>
</dbReference>
<dbReference type="Gene3D" id="1.10.357.10">
    <property type="entry name" value="Tetracycline Repressor, domain 2"/>
    <property type="match status" value="1"/>
</dbReference>
<gene>
    <name evidence="7" type="ORF">QP029_02765</name>
</gene>
<evidence type="ECO:0000259" key="6">
    <source>
        <dbReference type="PROSITE" id="PS50977"/>
    </source>
</evidence>
<keyword evidence="4" id="KW-0804">Transcription</keyword>
<dbReference type="InterPro" id="IPR036271">
    <property type="entry name" value="Tet_transcr_reg_TetR-rel_C_sf"/>
</dbReference>
<proteinExistence type="predicted"/>
<evidence type="ECO:0000313" key="7">
    <source>
        <dbReference type="EMBL" id="WIM70769.1"/>
    </source>
</evidence>
<evidence type="ECO:0000256" key="2">
    <source>
        <dbReference type="ARBA" id="ARBA00023015"/>
    </source>
</evidence>
<dbReference type="InterPro" id="IPR009057">
    <property type="entry name" value="Homeodomain-like_sf"/>
</dbReference>
<keyword evidence="2" id="KW-0805">Transcription regulation</keyword>
<keyword evidence="3 5" id="KW-0238">DNA-binding</keyword>
<dbReference type="SUPFAM" id="SSF46689">
    <property type="entry name" value="Homeodomain-like"/>
    <property type="match status" value="1"/>
</dbReference>
<dbReference type="InterPro" id="IPR039538">
    <property type="entry name" value="BetI_C"/>
</dbReference>